<dbReference type="PANTHER" id="PTHR34047">
    <property type="entry name" value="NUCLEAR INTRON MATURASE 1, MITOCHONDRIAL-RELATED"/>
    <property type="match status" value="1"/>
</dbReference>
<name>A0A495V5L3_9GAMM</name>
<gene>
    <name evidence="3" type="ORF">BDD21_2077</name>
</gene>
<proteinExistence type="inferred from homology"/>
<evidence type="ECO:0000259" key="2">
    <source>
        <dbReference type="PROSITE" id="PS50878"/>
    </source>
</evidence>
<keyword evidence="3" id="KW-0695">RNA-directed DNA polymerase</keyword>
<organism evidence="3 4">
    <name type="scientific">Thiocapsa rosea</name>
    <dbReference type="NCBI Taxonomy" id="69360"/>
    <lineage>
        <taxon>Bacteria</taxon>
        <taxon>Pseudomonadati</taxon>
        <taxon>Pseudomonadota</taxon>
        <taxon>Gammaproteobacteria</taxon>
        <taxon>Chromatiales</taxon>
        <taxon>Chromatiaceae</taxon>
        <taxon>Thiocapsa</taxon>
    </lineage>
</organism>
<dbReference type="RefSeq" id="WP_120797094.1">
    <property type="nucleotide sequence ID" value="NZ_RBXL01000001.1"/>
</dbReference>
<dbReference type="GO" id="GO:0003964">
    <property type="term" value="F:RNA-directed DNA polymerase activity"/>
    <property type="evidence" value="ECO:0007669"/>
    <property type="project" value="UniProtKB-KW"/>
</dbReference>
<dbReference type="SUPFAM" id="SSF56672">
    <property type="entry name" value="DNA/RNA polymerases"/>
    <property type="match status" value="1"/>
</dbReference>
<keyword evidence="4" id="KW-1185">Reference proteome</keyword>
<comment type="caution">
    <text evidence="3">The sequence shown here is derived from an EMBL/GenBank/DDBJ whole genome shotgun (WGS) entry which is preliminary data.</text>
</comment>
<keyword evidence="3" id="KW-0808">Transferase</keyword>
<dbReference type="InterPro" id="IPR030931">
    <property type="entry name" value="Group_II_RT_mat"/>
</dbReference>
<dbReference type="InterPro" id="IPR051083">
    <property type="entry name" value="GrpII_Intron_Splice-Mob/Def"/>
</dbReference>
<dbReference type="PANTHER" id="PTHR34047:SF8">
    <property type="entry name" value="PROTEIN YKFC"/>
    <property type="match status" value="1"/>
</dbReference>
<evidence type="ECO:0000256" key="1">
    <source>
        <dbReference type="ARBA" id="ARBA00034120"/>
    </source>
</evidence>
<keyword evidence="3" id="KW-0548">Nucleotidyltransferase</keyword>
<dbReference type="Proteomes" id="UP000274556">
    <property type="component" value="Unassembled WGS sequence"/>
</dbReference>
<dbReference type="InterPro" id="IPR000477">
    <property type="entry name" value="RT_dom"/>
</dbReference>
<reference evidence="3 4" key="1">
    <citation type="submission" date="2018-10" db="EMBL/GenBank/DDBJ databases">
        <title>Genomic Encyclopedia of Archaeal and Bacterial Type Strains, Phase II (KMG-II): from individual species to whole genera.</title>
        <authorList>
            <person name="Goeker M."/>
        </authorList>
    </citation>
    <scope>NUCLEOTIDE SEQUENCE [LARGE SCALE GENOMIC DNA]</scope>
    <source>
        <strain evidence="3 4">DSM 235</strain>
    </source>
</reference>
<accession>A0A495V5L3</accession>
<dbReference type="OrthoDB" id="9793236at2"/>
<dbReference type="AlphaFoldDB" id="A0A495V5L3"/>
<feature type="domain" description="Reverse transcriptase" evidence="2">
    <location>
        <begin position="75"/>
        <end position="322"/>
    </location>
</feature>
<protein>
    <submittedName>
        <fullName evidence="3">Group II intron reverse transcriptase/maturase</fullName>
    </submittedName>
</protein>
<dbReference type="CDD" id="cd01651">
    <property type="entry name" value="RT_G2_intron"/>
    <property type="match status" value="1"/>
</dbReference>
<dbReference type="NCBIfam" id="TIGR04416">
    <property type="entry name" value="group_II_RT_mat"/>
    <property type="match status" value="1"/>
</dbReference>
<dbReference type="PROSITE" id="PS50878">
    <property type="entry name" value="RT_POL"/>
    <property type="match status" value="1"/>
</dbReference>
<sequence>MSGTQRSIFIETPLRQIAEQAIEHPDRVFTSLIHRMDLDLLREAFYELRRDGAPGFSGITVKDYAKDLEANLEDLHRRLRTRSYVAPPIKRVWIDKDNGKKRPIGLVEIEDKIVQKAVSILMGAVVEQDFLPISYGFREGRNAHDALADLREQCMTHGIRWIYDGDITGFFDNLDWGWLREFIQRRINDGGILRLIGQWLHAGIIEGEEISYSDKGTPQGGVISPLLANIYLHYVLDEWFETEVKPRMRGHCFLVRFADDFVIGFQNENDARRAMEVLPKRFGKYGLQLHPEKSRLLDFSRPARAQMRGRGANTFDFVGFTHYWARSRRGFWVIKRKTARKKVRKTIQGIWEWCRRNRHRNIEEQHRVLCSKLRGHYQYFGVRGNSRAMAAVLDRVRRAWRYWLHRRNSKKAMPWKKFAALLERLPLPNPKILHAV</sequence>
<dbReference type="Pfam" id="PF00078">
    <property type="entry name" value="RVT_1"/>
    <property type="match status" value="1"/>
</dbReference>
<comment type="similarity">
    <text evidence="1">Belongs to the bacterial reverse transcriptase family.</text>
</comment>
<dbReference type="InterPro" id="IPR043502">
    <property type="entry name" value="DNA/RNA_pol_sf"/>
</dbReference>
<evidence type="ECO:0000313" key="4">
    <source>
        <dbReference type="Proteomes" id="UP000274556"/>
    </source>
</evidence>
<dbReference type="EMBL" id="RBXL01000001">
    <property type="protein sequence ID" value="RKT44681.1"/>
    <property type="molecule type" value="Genomic_DNA"/>
</dbReference>
<evidence type="ECO:0000313" key="3">
    <source>
        <dbReference type="EMBL" id="RKT44681.1"/>
    </source>
</evidence>